<dbReference type="SUPFAM" id="SSF56281">
    <property type="entry name" value="Metallo-hydrolase/oxidoreductase"/>
    <property type="match status" value="1"/>
</dbReference>
<keyword evidence="1" id="KW-0540">Nuclease</keyword>
<keyword evidence="5" id="KW-0269">Exonuclease</keyword>
<dbReference type="GO" id="GO:0003723">
    <property type="term" value="F:RNA binding"/>
    <property type="evidence" value="ECO:0007669"/>
    <property type="project" value="UniProtKB-KW"/>
</dbReference>
<keyword evidence="4" id="KW-0862">Zinc</keyword>
<keyword evidence="2" id="KW-0479">Metal-binding</keyword>
<dbReference type="Gene3D" id="3.40.50.10710">
    <property type="entry name" value="Metallo-hydrolase/oxidoreductase"/>
    <property type="match status" value="1"/>
</dbReference>
<reference evidence="8" key="1">
    <citation type="submission" date="2016-04" db="EMBL/GenBank/DDBJ databases">
        <authorList>
            <person name="Evans L.H."/>
            <person name="Alamgir A."/>
            <person name="Owens N."/>
            <person name="Weber N.D."/>
            <person name="Virtaneva K."/>
            <person name="Barbian K."/>
            <person name="Babar A."/>
            <person name="Rosenke K."/>
        </authorList>
    </citation>
    <scope>NUCLEOTIDE SEQUENCE</scope>
    <source>
        <strain evidence="8">86</strain>
    </source>
</reference>
<name>A0A212JMG5_9PROT</name>
<protein>
    <submittedName>
        <fullName evidence="8">Metallo-beta-lactamase superfamily</fullName>
    </submittedName>
</protein>
<feature type="domain" description="Metallo-beta-lactamase" evidence="7">
    <location>
        <begin position="1"/>
        <end position="203"/>
    </location>
</feature>
<dbReference type="PANTHER" id="PTHR43694">
    <property type="entry name" value="RIBONUCLEASE J"/>
    <property type="match status" value="1"/>
</dbReference>
<dbReference type="Pfam" id="PF22505">
    <property type="entry name" value="RNase_J_b_CASP"/>
    <property type="match status" value="1"/>
</dbReference>
<keyword evidence="3" id="KW-0378">Hydrolase</keyword>
<dbReference type="EMBL" id="FLUO01000001">
    <property type="protein sequence ID" value="SBW00634.1"/>
    <property type="molecule type" value="Genomic_DNA"/>
</dbReference>
<evidence type="ECO:0000256" key="3">
    <source>
        <dbReference type="ARBA" id="ARBA00022801"/>
    </source>
</evidence>
<evidence type="ECO:0000256" key="5">
    <source>
        <dbReference type="ARBA" id="ARBA00022839"/>
    </source>
</evidence>
<dbReference type="Pfam" id="PF07521">
    <property type="entry name" value="RMMBL"/>
    <property type="match status" value="1"/>
</dbReference>
<dbReference type="Gene3D" id="3.60.15.10">
    <property type="entry name" value="Ribonuclease Z/Hydroxyacylglutathione hydrolase-like"/>
    <property type="match status" value="1"/>
</dbReference>
<evidence type="ECO:0000256" key="2">
    <source>
        <dbReference type="ARBA" id="ARBA00022723"/>
    </source>
</evidence>
<dbReference type="AlphaFoldDB" id="A0A212JMG5"/>
<dbReference type="PANTHER" id="PTHR43694:SF1">
    <property type="entry name" value="RIBONUCLEASE J"/>
    <property type="match status" value="1"/>
</dbReference>
<sequence>MNWTLYGHDGRWILVDAGIAFPDDRAGLVDAFIPDPEALCRAVGRIDALVVTHAHEDHIGAIQYVFPRALSCPIWATPFARAAISRRLEEAGTLGEADLRSFPVGGAFRIGAFAIRSIRLTHSVPEAVALAVATPAGTVLHTGDFKLDPTPLIGKPTDLEAIHELGNSGLLAMVGDSTNADRDLPVTSEAQVRDSLRRIFGSRAGSVVVCCFGTNVVRAMSAAEAALGSGRQVAFAGRSLRDHTDAAERLGLIDLQAVLAEPSHLRGLDRREIALVCTGTQGEENAVLARLAGGKDWRLPELGLGDTLVMSSSAVPGNEKEIARVLAPLRARGIEVLTRDDAPDGLSVHVSGHAGRAELATMYRHARPRFAIPVHGTAAHLQAHAALARECGAEEALVGAAGEAIAVSASGLKRLGRIEVPILGVRRDGGLPAARPSLPFSRLVDASSFAVGAAADRAVEARSTHA</sequence>
<evidence type="ECO:0000256" key="6">
    <source>
        <dbReference type="ARBA" id="ARBA00022884"/>
    </source>
</evidence>
<organism evidence="8">
    <name type="scientific">uncultured Alphaproteobacteria bacterium</name>
    <dbReference type="NCBI Taxonomy" id="91750"/>
    <lineage>
        <taxon>Bacteria</taxon>
        <taxon>Pseudomonadati</taxon>
        <taxon>Pseudomonadota</taxon>
        <taxon>Alphaproteobacteria</taxon>
        <taxon>environmental samples</taxon>
    </lineage>
</organism>
<proteinExistence type="predicted"/>
<dbReference type="CDD" id="cd07714">
    <property type="entry name" value="RNaseJ_MBL-fold"/>
    <property type="match status" value="1"/>
</dbReference>
<dbReference type="InterPro" id="IPR011108">
    <property type="entry name" value="RMMBL"/>
</dbReference>
<dbReference type="GO" id="GO:0046872">
    <property type="term" value="F:metal ion binding"/>
    <property type="evidence" value="ECO:0007669"/>
    <property type="project" value="UniProtKB-KW"/>
</dbReference>
<dbReference type="InterPro" id="IPR055132">
    <property type="entry name" value="RNase_J_b_CASP"/>
</dbReference>
<keyword evidence="6" id="KW-0694">RNA-binding</keyword>
<dbReference type="InterPro" id="IPR042173">
    <property type="entry name" value="RNase_J_2"/>
</dbReference>
<evidence type="ECO:0000256" key="4">
    <source>
        <dbReference type="ARBA" id="ARBA00022833"/>
    </source>
</evidence>
<dbReference type="InterPro" id="IPR036866">
    <property type="entry name" value="RibonucZ/Hydroxyglut_hydro"/>
</dbReference>
<dbReference type="Pfam" id="PF00753">
    <property type="entry name" value="Lactamase_B"/>
    <property type="match status" value="1"/>
</dbReference>
<dbReference type="SMART" id="SM00849">
    <property type="entry name" value="Lactamase_B"/>
    <property type="match status" value="1"/>
</dbReference>
<dbReference type="InterPro" id="IPR001279">
    <property type="entry name" value="Metallo-B-lactamas"/>
</dbReference>
<accession>A0A212JMG5</accession>
<evidence type="ECO:0000313" key="8">
    <source>
        <dbReference type="EMBL" id="SBW00634.1"/>
    </source>
</evidence>
<dbReference type="GO" id="GO:0004527">
    <property type="term" value="F:exonuclease activity"/>
    <property type="evidence" value="ECO:0007669"/>
    <property type="project" value="UniProtKB-KW"/>
</dbReference>
<evidence type="ECO:0000256" key="1">
    <source>
        <dbReference type="ARBA" id="ARBA00022722"/>
    </source>
</evidence>
<gene>
    <name evidence="8" type="ORF">KL86APRO_11320</name>
</gene>
<evidence type="ECO:0000259" key="7">
    <source>
        <dbReference type="SMART" id="SM00849"/>
    </source>
</evidence>